<proteinExistence type="predicted"/>
<sequence length="591" mass="67238">MSNGIDYAMTSVARDIVEPMVEEAVAHYKMLAPPYDVSDVKREMTDVNDDESDSGSDGHSDSSLGKRSRSSSDESDSDNESKHVKFDSGMDTDTDEDKERAYLDLLLKLDQLEKELNDKDAAIAEKDKLLEEAQILFQNKHEELCMSRQEVERLELEHEAKQAEMEAAQRRMIDAEAALQIQLSQQAQAPGGLTQSLQAGANDSQLLAEIQTLTAHRDEAFRFAGQAQMEAANARNQLNQTVQETNLQMSQLQRDIQNLTAERDQANTQLAETTSRLNDLNSERDGLLARQADDFLAIDALKQLLESQESAAPTYSFDIAPKVTDDEVRSLWQGLYSEVVVLCSVLKRKPEMSELSKKHHEIFTSMMPEKTSVSWDKYLEDDKHRKFLVEAFVWENIVRYLDDNKVWLGKIGTDFKTTLKHMRDGLDNQTPFDWNNLKKYCVWRAQGAHKLSQFGAHDDMRAQLVATVPFMELLRPFCSVEPWVGQSGIEFKEIFDSVYSILSTCQKLDHVFMTSLANWRAKLNREHKSWAISFHNHPEWFGNVKPIAGKPTFPIAFQISPYLFRMGTADGEDHETMEFIAKGSVMPSVKF</sequence>
<feature type="region of interest" description="Disordered" evidence="2">
    <location>
        <begin position="32"/>
        <end position="95"/>
    </location>
</feature>
<evidence type="ECO:0000313" key="4">
    <source>
        <dbReference type="Proteomes" id="UP000770015"/>
    </source>
</evidence>
<organism evidence="3 4">
    <name type="scientific">Plectosphaerella plurivora</name>
    <dbReference type="NCBI Taxonomy" id="936078"/>
    <lineage>
        <taxon>Eukaryota</taxon>
        <taxon>Fungi</taxon>
        <taxon>Dikarya</taxon>
        <taxon>Ascomycota</taxon>
        <taxon>Pezizomycotina</taxon>
        <taxon>Sordariomycetes</taxon>
        <taxon>Hypocreomycetidae</taxon>
        <taxon>Glomerellales</taxon>
        <taxon>Plectosphaerellaceae</taxon>
        <taxon>Plectosphaerella</taxon>
    </lineage>
</organism>
<dbReference type="EMBL" id="JAGSXJ010000002">
    <property type="protein sequence ID" value="KAH6695439.1"/>
    <property type="molecule type" value="Genomic_DNA"/>
</dbReference>
<evidence type="ECO:0000256" key="2">
    <source>
        <dbReference type="SAM" id="MobiDB-lite"/>
    </source>
</evidence>
<comment type="caution">
    <text evidence="3">The sequence shown here is derived from an EMBL/GenBank/DDBJ whole genome shotgun (WGS) entry which is preliminary data.</text>
</comment>
<protein>
    <submittedName>
        <fullName evidence="3">Uncharacterized protein</fullName>
    </submittedName>
</protein>
<dbReference type="Proteomes" id="UP000770015">
    <property type="component" value="Unassembled WGS sequence"/>
</dbReference>
<keyword evidence="1" id="KW-0175">Coiled coil</keyword>
<name>A0A9P8VKR0_9PEZI</name>
<evidence type="ECO:0000313" key="3">
    <source>
        <dbReference type="EMBL" id="KAH6695439.1"/>
    </source>
</evidence>
<dbReference type="AlphaFoldDB" id="A0A9P8VKR0"/>
<dbReference type="OrthoDB" id="5213630at2759"/>
<feature type="coiled-coil region" evidence="1">
    <location>
        <begin position="95"/>
        <end position="185"/>
    </location>
</feature>
<feature type="compositionally biased region" description="Low complexity" evidence="2">
    <location>
        <begin position="55"/>
        <end position="65"/>
    </location>
</feature>
<evidence type="ECO:0000256" key="1">
    <source>
        <dbReference type="SAM" id="Coils"/>
    </source>
</evidence>
<feature type="coiled-coil region" evidence="1">
    <location>
        <begin position="224"/>
        <end position="290"/>
    </location>
</feature>
<gene>
    <name evidence="3" type="ORF">F5X68DRAFT_186904</name>
</gene>
<keyword evidence="4" id="KW-1185">Reference proteome</keyword>
<accession>A0A9P8VKR0</accession>
<feature type="compositionally biased region" description="Basic and acidic residues" evidence="2">
    <location>
        <begin position="79"/>
        <end position="88"/>
    </location>
</feature>
<reference evidence="3" key="1">
    <citation type="journal article" date="2021" name="Nat. Commun.">
        <title>Genetic determinants of endophytism in the Arabidopsis root mycobiome.</title>
        <authorList>
            <person name="Mesny F."/>
            <person name="Miyauchi S."/>
            <person name="Thiergart T."/>
            <person name="Pickel B."/>
            <person name="Atanasova L."/>
            <person name="Karlsson M."/>
            <person name="Huettel B."/>
            <person name="Barry K.W."/>
            <person name="Haridas S."/>
            <person name="Chen C."/>
            <person name="Bauer D."/>
            <person name="Andreopoulos W."/>
            <person name="Pangilinan J."/>
            <person name="LaButti K."/>
            <person name="Riley R."/>
            <person name="Lipzen A."/>
            <person name="Clum A."/>
            <person name="Drula E."/>
            <person name="Henrissat B."/>
            <person name="Kohler A."/>
            <person name="Grigoriev I.V."/>
            <person name="Martin F.M."/>
            <person name="Hacquard S."/>
        </authorList>
    </citation>
    <scope>NUCLEOTIDE SEQUENCE</scope>
    <source>
        <strain evidence="3">MPI-SDFR-AT-0117</strain>
    </source>
</reference>